<organism evidence="1 2">
    <name type="scientific">Debaryomyces hansenii (strain ATCC 36239 / CBS 767 / BCRC 21394 / JCM 1990 / NBRC 0083 / IGC 2968)</name>
    <name type="common">Yeast</name>
    <name type="synonym">Torulaspora hansenii</name>
    <dbReference type="NCBI Taxonomy" id="284592"/>
    <lineage>
        <taxon>Eukaryota</taxon>
        <taxon>Fungi</taxon>
        <taxon>Dikarya</taxon>
        <taxon>Ascomycota</taxon>
        <taxon>Saccharomycotina</taxon>
        <taxon>Pichiomycetes</taxon>
        <taxon>Debaryomycetaceae</taxon>
        <taxon>Debaryomyces</taxon>
    </lineage>
</organism>
<sequence length="70" mass="8288">MHSHKMDIASDKRPHLWQFIITDFLIDYVMTLKSADMVDCCIGVSRYALDRHRRVLVFAHFTFIYICSHA</sequence>
<dbReference type="HOGENOM" id="CLU_2757726_0_0_1"/>
<keyword evidence="2" id="KW-1185">Reference proteome</keyword>
<dbReference type="EMBL" id="CR382134">
    <property type="protein sequence ID" value="CAR65424.1"/>
    <property type="molecule type" value="Genomic_DNA"/>
</dbReference>
<dbReference type="RefSeq" id="XP_002770052.1">
    <property type="nucleotide sequence ID" value="XM_002770006.1"/>
</dbReference>
<evidence type="ECO:0000313" key="2">
    <source>
        <dbReference type="Proteomes" id="UP000000599"/>
    </source>
</evidence>
<evidence type="ECO:0000313" key="1">
    <source>
        <dbReference type="EMBL" id="CAR65424.1"/>
    </source>
</evidence>
<name>B5RT17_DEBHA</name>
<reference evidence="1 2" key="1">
    <citation type="journal article" date="2004" name="Nature">
        <title>Genome evolution in yeasts.</title>
        <authorList>
            <consortium name="Genolevures"/>
            <person name="Dujon B."/>
            <person name="Sherman D."/>
            <person name="Fischer G."/>
            <person name="Durrens P."/>
            <person name="Casaregola S."/>
            <person name="Lafontaine I."/>
            <person name="de Montigny J."/>
            <person name="Marck C."/>
            <person name="Neuveglise C."/>
            <person name="Talla E."/>
            <person name="Goffard N."/>
            <person name="Frangeul L."/>
            <person name="Aigle M."/>
            <person name="Anthouard V."/>
            <person name="Babour A."/>
            <person name="Barbe V."/>
            <person name="Barnay S."/>
            <person name="Blanchin S."/>
            <person name="Beckerich J.M."/>
            <person name="Beyne E."/>
            <person name="Bleykasten C."/>
            <person name="Boisrame A."/>
            <person name="Boyer J."/>
            <person name="Cattolico L."/>
            <person name="Confanioleri F."/>
            <person name="de Daruvar A."/>
            <person name="Despons L."/>
            <person name="Fabre E."/>
            <person name="Fairhead C."/>
            <person name="Ferry-Dumazet H."/>
            <person name="Groppi A."/>
            <person name="Hantraye F."/>
            <person name="Hennequin C."/>
            <person name="Jauniaux N."/>
            <person name="Joyet P."/>
            <person name="Kachouri R."/>
            <person name="Kerrest A."/>
            <person name="Koszul R."/>
            <person name="Lemaire M."/>
            <person name="Lesur I."/>
            <person name="Ma L."/>
            <person name="Muller H."/>
            <person name="Nicaud J.M."/>
            <person name="Nikolski M."/>
            <person name="Oztas S."/>
            <person name="Ozier-Kalogeropoulos O."/>
            <person name="Pellenz S."/>
            <person name="Potier S."/>
            <person name="Richard G.F."/>
            <person name="Straub M.L."/>
            <person name="Suleau A."/>
            <person name="Swennene D."/>
            <person name="Tekaia F."/>
            <person name="Wesolowski-Louvel M."/>
            <person name="Westhof E."/>
            <person name="Wirth B."/>
            <person name="Zeniou-Meyer M."/>
            <person name="Zivanovic I."/>
            <person name="Bolotin-Fukuhara M."/>
            <person name="Thierry A."/>
            <person name="Bouchier C."/>
            <person name="Caudron B."/>
            <person name="Scarpelli C."/>
            <person name="Gaillardin C."/>
            <person name="Weissenbach J."/>
            <person name="Wincker P."/>
            <person name="Souciet J.L."/>
        </authorList>
    </citation>
    <scope>NUCLEOTIDE SEQUENCE [LARGE SCALE GENOMIC DNA]</scope>
    <source>
        <strain evidence="2">ATCC 36239 / CBS 767 / BCRC 21394 / JCM 1990 / NBRC 0083 / IGC 2968</strain>
    </source>
</reference>
<dbReference type="Proteomes" id="UP000000599">
    <property type="component" value="Chromosome B"/>
</dbReference>
<dbReference type="AlphaFoldDB" id="B5RT17"/>
<dbReference type="KEGG" id="dha:DEHA2B01056g"/>
<accession>B5RT17</accession>
<dbReference type="InParanoid" id="B5RT17"/>
<protein>
    <submittedName>
        <fullName evidence="1">DEHA2B01056p</fullName>
    </submittedName>
</protein>
<dbReference type="VEuPathDB" id="FungiDB:DEHA2B01056g"/>
<gene>
    <name evidence="1" type="ordered locus">DEHA2B01056g</name>
</gene>
<proteinExistence type="predicted"/>
<dbReference type="GeneID" id="8998152"/>